<dbReference type="RefSeq" id="WP_190716751.1">
    <property type="nucleotide sequence ID" value="NZ_JACJST010000017.1"/>
</dbReference>
<evidence type="ECO:0008006" key="3">
    <source>
        <dbReference type="Google" id="ProtNLM"/>
    </source>
</evidence>
<protein>
    <recommendedName>
        <fullName evidence="3">Phage protein</fullName>
    </recommendedName>
</protein>
<organism evidence="1 2">
    <name type="scientific">Anabaena lutea FACHB-196</name>
    <dbReference type="NCBI Taxonomy" id="2692881"/>
    <lineage>
        <taxon>Bacteria</taxon>
        <taxon>Bacillati</taxon>
        <taxon>Cyanobacteriota</taxon>
        <taxon>Cyanophyceae</taxon>
        <taxon>Nostocales</taxon>
        <taxon>Nostocaceae</taxon>
        <taxon>Anabaena</taxon>
    </lineage>
</organism>
<evidence type="ECO:0000313" key="1">
    <source>
        <dbReference type="EMBL" id="MBD2569710.1"/>
    </source>
</evidence>
<gene>
    <name evidence="1" type="ORF">H6G59_17780</name>
</gene>
<proteinExistence type="predicted"/>
<sequence>MNIKLIHTHFTIPTGNGGRERIGFTAELEPGETIEQVVTELREKAAKQVGKTYQTYYSERYELRNEVIELEDKLKKLRAEWDATAEFLRSQGINPKAPSMPQFERLLKAASGEMTVEVEVVEEEEDCYQDEDDDDDDYI</sequence>
<reference evidence="1 2" key="1">
    <citation type="journal article" date="2020" name="ISME J.">
        <title>Comparative genomics reveals insights into cyanobacterial evolution and habitat adaptation.</title>
        <authorList>
            <person name="Chen M.Y."/>
            <person name="Teng W.K."/>
            <person name="Zhao L."/>
            <person name="Hu C.X."/>
            <person name="Zhou Y.K."/>
            <person name="Han B.P."/>
            <person name="Song L.R."/>
            <person name="Shu W.S."/>
        </authorList>
    </citation>
    <scope>NUCLEOTIDE SEQUENCE [LARGE SCALE GENOMIC DNA]</scope>
    <source>
        <strain evidence="1 2">FACHB-196</strain>
    </source>
</reference>
<evidence type="ECO:0000313" key="2">
    <source>
        <dbReference type="Proteomes" id="UP000640531"/>
    </source>
</evidence>
<dbReference type="EMBL" id="JACJST010000017">
    <property type="protein sequence ID" value="MBD2569710.1"/>
    <property type="molecule type" value="Genomic_DNA"/>
</dbReference>
<name>A0ABR8FLL1_9NOST</name>
<keyword evidence="2" id="KW-1185">Reference proteome</keyword>
<dbReference type="Proteomes" id="UP000640531">
    <property type="component" value="Unassembled WGS sequence"/>
</dbReference>
<accession>A0ABR8FLL1</accession>
<comment type="caution">
    <text evidence="1">The sequence shown here is derived from an EMBL/GenBank/DDBJ whole genome shotgun (WGS) entry which is preliminary data.</text>
</comment>